<dbReference type="CDD" id="cd01949">
    <property type="entry name" value="GGDEF"/>
    <property type="match status" value="1"/>
</dbReference>
<dbReference type="InterPro" id="IPR029787">
    <property type="entry name" value="Nucleotide_cyclase"/>
</dbReference>
<dbReference type="Pfam" id="PF00990">
    <property type="entry name" value="GGDEF"/>
    <property type="match status" value="1"/>
</dbReference>
<evidence type="ECO:0000313" key="5">
    <source>
        <dbReference type="EMBL" id="MFD2097062.1"/>
    </source>
</evidence>
<keyword evidence="6" id="KW-1185">Reference proteome</keyword>
<comment type="catalytic activity">
    <reaction evidence="2">
        <text>2 GTP = 3',3'-c-di-GMP + 2 diphosphate</text>
        <dbReference type="Rhea" id="RHEA:24898"/>
        <dbReference type="ChEBI" id="CHEBI:33019"/>
        <dbReference type="ChEBI" id="CHEBI:37565"/>
        <dbReference type="ChEBI" id="CHEBI:58805"/>
        <dbReference type="EC" id="2.7.7.65"/>
    </reaction>
</comment>
<dbReference type="SUPFAM" id="SSF55073">
    <property type="entry name" value="Nucleotide cyclase"/>
    <property type="match status" value="1"/>
</dbReference>
<keyword evidence="3" id="KW-0812">Transmembrane</keyword>
<dbReference type="PANTHER" id="PTHR45138">
    <property type="entry name" value="REGULATORY COMPONENTS OF SENSORY TRANSDUCTION SYSTEM"/>
    <property type="match status" value="1"/>
</dbReference>
<feature type="transmembrane region" description="Helical" evidence="3">
    <location>
        <begin position="138"/>
        <end position="165"/>
    </location>
</feature>
<sequence length="362" mass="40263">MNAANKLHPIVKFNFPARLFGDLVLLLLAWHLLGDHLLSETFFWIPAFCLLWPFVARFIMPQLFCSRLTEQISLSIDAVFFALYSLTFPAIMVFTAMISTTAANSLVSVGPRLLVINLFIGFITLAVGVWVLGPIEIISLGIIGEIVAGATISAYFCVYAGFAYSMAKRLVQSKRDVEELSHRDALTGCRNRRFLDRFLPSELSRAYRMNYPISVIFADLDHFKVLNDKFGHAAGDKVLAKFAELASEHLREEIDWIARYGGEEFLVVLPGCDQNAAATVAERIRSTIADYRFPHKNKMLSISCSFGIAGTIESAAEKVTSEHLFQLADKALYRAKQGGRNRVELSDADASADLAKKPVDEP</sequence>
<dbReference type="EMBL" id="JBHUHT010000015">
    <property type="protein sequence ID" value="MFD2097062.1"/>
    <property type="molecule type" value="Genomic_DNA"/>
</dbReference>
<organism evidence="5 6">
    <name type="scientific">Corallincola platygyrae</name>
    <dbReference type="NCBI Taxonomy" id="1193278"/>
    <lineage>
        <taxon>Bacteria</taxon>
        <taxon>Pseudomonadati</taxon>
        <taxon>Pseudomonadota</taxon>
        <taxon>Gammaproteobacteria</taxon>
        <taxon>Alteromonadales</taxon>
        <taxon>Psychromonadaceae</taxon>
        <taxon>Corallincola</taxon>
    </lineage>
</organism>
<feature type="transmembrane region" description="Helical" evidence="3">
    <location>
        <begin position="41"/>
        <end position="60"/>
    </location>
</feature>
<gene>
    <name evidence="5" type="ORF">ACFSJ3_13785</name>
</gene>
<feature type="transmembrane region" description="Helical" evidence="3">
    <location>
        <begin position="15"/>
        <end position="34"/>
    </location>
</feature>
<feature type="domain" description="GGDEF" evidence="4">
    <location>
        <begin position="211"/>
        <end position="348"/>
    </location>
</feature>
<evidence type="ECO:0000256" key="1">
    <source>
        <dbReference type="ARBA" id="ARBA00012528"/>
    </source>
</evidence>
<dbReference type="InterPro" id="IPR000160">
    <property type="entry name" value="GGDEF_dom"/>
</dbReference>
<reference evidence="6" key="1">
    <citation type="journal article" date="2019" name="Int. J. Syst. Evol. Microbiol.">
        <title>The Global Catalogue of Microorganisms (GCM) 10K type strain sequencing project: providing services to taxonomists for standard genome sequencing and annotation.</title>
        <authorList>
            <consortium name="The Broad Institute Genomics Platform"/>
            <consortium name="The Broad Institute Genome Sequencing Center for Infectious Disease"/>
            <person name="Wu L."/>
            <person name="Ma J."/>
        </authorList>
    </citation>
    <scope>NUCLEOTIDE SEQUENCE [LARGE SCALE GENOMIC DNA]</scope>
    <source>
        <strain evidence="6">CGMCC 1.10992</strain>
    </source>
</reference>
<protein>
    <recommendedName>
        <fullName evidence="1">diguanylate cyclase</fullName>
        <ecNumber evidence="1">2.7.7.65</ecNumber>
    </recommendedName>
</protein>
<dbReference type="EC" id="2.7.7.65" evidence="1"/>
<feature type="transmembrane region" description="Helical" evidence="3">
    <location>
        <begin position="80"/>
        <end position="101"/>
    </location>
</feature>
<dbReference type="PROSITE" id="PS50887">
    <property type="entry name" value="GGDEF"/>
    <property type="match status" value="1"/>
</dbReference>
<evidence type="ECO:0000313" key="6">
    <source>
        <dbReference type="Proteomes" id="UP001597380"/>
    </source>
</evidence>
<dbReference type="Gene3D" id="3.30.70.270">
    <property type="match status" value="1"/>
</dbReference>
<dbReference type="PANTHER" id="PTHR45138:SF9">
    <property type="entry name" value="DIGUANYLATE CYCLASE DGCM-RELATED"/>
    <property type="match status" value="1"/>
</dbReference>
<dbReference type="SMART" id="SM00267">
    <property type="entry name" value="GGDEF"/>
    <property type="match status" value="1"/>
</dbReference>
<proteinExistence type="predicted"/>
<evidence type="ECO:0000256" key="2">
    <source>
        <dbReference type="ARBA" id="ARBA00034247"/>
    </source>
</evidence>
<dbReference type="Proteomes" id="UP001597380">
    <property type="component" value="Unassembled WGS sequence"/>
</dbReference>
<comment type="caution">
    <text evidence="5">The sequence shown here is derived from an EMBL/GenBank/DDBJ whole genome shotgun (WGS) entry which is preliminary data.</text>
</comment>
<dbReference type="InterPro" id="IPR050469">
    <property type="entry name" value="Diguanylate_Cyclase"/>
</dbReference>
<dbReference type="InterPro" id="IPR043128">
    <property type="entry name" value="Rev_trsase/Diguanyl_cyclase"/>
</dbReference>
<name>A0ABW4XP65_9GAMM</name>
<accession>A0ABW4XP65</accession>
<dbReference type="NCBIfam" id="TIGR00254">
    <property type="entry name" value="GGDEF"/>
    <property type="match status" value="1"/>
</dbReference>
<evidence type="ECO:0000259" key="4">
    <source>
        <dbReference type="PROSITE" id="PS50887"/>
    </source>
</evidence>
<feature type="transmembrane region" description="Helical" evidence="3">
    <location>
        <begin position="113"/>
        <end position="132"/>
    </location>
</feature>
<keyword evidence="3" id="KW-1133">Transmembrane helix</keyword>
<dbReference type="RefSeq" id="WP_345339640.1">
    <property type="nucleotide sequence ID" value="NZ_BAABLI010000010.1"/>
</dbReference>
<evidence type="ECO:0000256" key="3">
    <source>
        <dbReference type="SAM" id="Phobius"/>
    </source>
</evidence>
<keyword evidence="3" id="KW-0472">Membrane</keyword>